<feature type="compositionally biased region" description="Low complexity" evidence="2">
    <location>
        <begin position="158"/>
        <end position="194"/>
    </location>
</feature>
<accession>A0A8T0U1K8</accession>
<feature type="region of interest" description="Disordered" evidence="2">
    <location>
        <begin position="138"/>
        <end position="207"/>
    </location>
</feature>
<comment type="caution">
    <text evidence="3">The sequence shown here is derived from an EMBL/GenBank/DDBJ whole genome shotgun (WGS) entry which is preliminary data.</text>
</comment>
<reference evidence="3" key="1">
    <citation type="submission" date="2020-05" db="EMBL/GenBank/DDBJ databases">
        <title>WGS assembly of Panicum virgatum.</title>
        <authorList>
            <person name="Lovell J.T."/>
            <person name="Jenkins J."/>
            <person name="Shu S."/>
            <person name="Juenger T.E."/>
            <person name="Schmutz J."/>
        </authorList>
    </citation>
    <scope>NUCLEOTIDE SEQUENCE</scope>
    <source>
        <strain evidence="3">AP13</strain>
    </source>
</reference>
<sequence length="242" mass="26147">MRDWKTVPADCEGYVGHYIYAGRALPRQDSLVVVDEAIAYAEGLELGGGGREVWVFDLDETSLSNLPYYAKHGFGTKPYNAASFNEYVLEGSAPALPETQRLFRKLIALGVKPVFLTGRTEDQRAVTVANLRRQGYSGWKKRSCSNPSGPRPPPSPTSPASAGSSRTPGTSSSATSGTSGATSSARPTPSTTSPDDQAVRWPPASVPSSNGRRLFFLIRVEITLAGQELSINQYMFIMDVRP</sequence>
<evidence type="ECO:0000256" key="2">
    <source>
        <dbReference type="SAM" id="MobiDB-lite"/>
    </source>
</evidence>
<proteinExistence type="predicted"/>
<dbReference type="Proteomes" id="UP000823388">
    <property type="component" value="Chromosome 3N"/>
</dbReference>
<protein>
    <recommendedName>
        <fullName evidence="5">Acid phosphatase</fullName>
    </recommendedName>
</protein>
<dbReference type="AlphaFoldDB" id="A0A8T0U1K8"/>
<dbReference type="PANTHER" id="PTHR31284">
    <property type="entry name" value="ACID PHOSPHATASE-LIKE PROTEIN"/>
    <property type="match status" value="1"/>
</dbReference>
<dbReference type="EMBL" id="CM029042">
    <property type="protein sequence ID" value="KAG2616860.1"/>
    <property type="molecule type" value="Genomic_DNA"/>
</dbReference>
<dbReference type="SUPFAM" id="SSF56784">
    <property type="entry name" value="HAD-like"/>
    <property type="match status" value="1"/>
</dbReference>
<evidence type="ECO:0000313" key="3">
    <source>
        <dbReference type="EMBL" id="KAG2616860.1"/>
    </source>
</evidence>
<organism evidence="3 4">
    <name type="scientific">Panicum virgatum</name>
    <name type="common">Blackwell switchgrass</name>
    <dbReference type="NCBI Taxonomy" id="38727"/>
    <lineage>
        <taxon>Eukaryota</taxon>
        <taxon>Viridiplantae</taxon>
        <taxon>Streptophyta</taxon>
        <taxon>Embryophyta</taxon>
        <taxon>Tracheophyta</taxon>
        <taxon>Spermatophyta</taxon>
        <taxon>Magnoliopsida</taxon>
        <taxon>Liliopsida</taxon>
        <taxon>Poales</taxon>
        <taxon>Poaceae</taxon>
        <taxon>PACMAD clade</taxon>
        <taxon>Panicoideae</taxon>
        <taxon>Panicodae</taxon>
        <taxon>Paniceae</taxon>
        <taxon>Panicinae</taxon>
        <taxon>Panicum</taxon>
        <taxon>Panicum sect. Hiantes</taxon>
    </lineage>
</organism>
<name>A0A8T0U1K8_PANVG</name>
<dbReference type="InterPro" id="IPR005519">
    <property type="entry name" value="Acid_phosphat_B-like"/>
</dbReference>
<evidence type="ECO:0000256" key="1">
    <source>
        <dbReference type="ARBA" id="ARBA00022729"/>
    </source>
</evidence>
<dbReference type="PANTHER" id="PTHR31284:SF19">
    <property type="entry name" value="VEGETATIVE STORAGE PROTEIN 1-RELATED"/>
    <property type="match status" value="1"/>
</dbReference>
<evidence type="ECO:0008006" key="5">
    <source>
        <dbReference type="Google" id="ProtNLM"/>
    </source>
</evidence>
<keyword evidence="4" id="KW-1185">Reference proteome</keyword>
<keyword evidence="1" id="KW-0732">Signal</keyword>
<dbReference type="Pfam" id="PF03767">
    <property type="entry name" value="Acid_phosphat_B"/>
    <property type="match status" value="1"/>
</dbReference>
<gene>
    <name evidence="3" type="ORF">PVAP13_3NG176765</name>
</gene>
<dbReference type="InterPro" id="IPR023214">
    <property type="entry name" value="HAD_sf"/>
</dbReference>
<evidence type="ECO:0000313" key="4">
    <source>
        <dbReference type="Proteomes" id="UP000823388"/>
    </source>
</evidence>
<dbReference type="Gene3D" id="3.40.50.1000">
    <property type="entry name" value="HAD superfamily/HAD-like"/>
    <property type="match status" value="1"/>
</dbReference>
<dbReference type="InterPro" id="IPR036412">
    <property type="entry name" value="HAD-like_sf"/>
</dbReference>